<dbReference type="Pfam" id="PF04542">
    <property type="entry name" value="Sigma70_r2"/>
    <property type="match status" value="1"/>
</dbReference>
<dbReference type="NCBIfam" id="TIGR02983">
    <property type="entry name" value="SigE-fam_strep"/>
    <property type="match status" value="1"/>
</dbReference>
<dbReference type="Gene3D" id="1.10.10.10">
    <property type="entry name" value="Winged helix-like DNA-binding domain superfamily/Winged helix DNA-binding domain"/>
    <property type="match status" value="1"/>
</dbReference>
<feature type="domain" description="RNA polymerase sigma factor 70 region 4 type 2" evidence="8">
    <location>
        <begin position="114"/>
        <end position="166"/>
    </location>
</feature>
<evidence type="ECO:0000259" key="7">
    <source>
        <dbReference type="Pfam" id="PF04542"/>
    </source>
</evidence>
<dbReference type="InterPro" id="IPR036388">
    <property type="entry name" value="WH-like_DNA-bd_sf"/>
</dbReference>
<evidence type="ECO:0000256" key="3">
    <source>
        <dbReference type="ARBA" id="ARBA00023082"/>
    </source>
</evidence>
<dbReference type="InterPro" id="IPR007627">
    <property type="entry name" value="RNA_pol_sigma70_r2"/>
</dbReference>
<sequence length="181" mass="19592">MSARAAGVGIGMEPSVDITELYAAHRLSLVRMAVLLVDDFASAEDVVQDAFAALARRPDAVKDPSKALAYLRVSVVNTARSALRRRRTARAYSPPHDLSPPSPEDSAVLAEEHREVIEALQQLAPRQREVLVLRYWSNLSEAEIAQTLAISQGTVKSTASRALVALEKAMKSTTSSGKGER</sequence>
<dbReference type="InterPro" id="IPR014284">
    <property type="entry name" value="RNA_pol_sigma-70_dom"/>
</dbReference>
<dbReference type="PANTHER" id="PTHR43133:SF50">
    <property type="entry name" value="ECF RNA POLYMERASE SIGMA FACTOR SIGM"/>
    <property type="match status" value="1"/>
</dbReference>
<evidence type="ECO:0000313" key="9">
    <source>
        <dbReference type="EMBL" id="MBD3925446.1"/>
    </source>
</evidence>
<accession>A0ABR8NDZ9</accession>
<dbReference type="InterPro" id="IPR014325">
    <property type="entry name" value="RNA_pol_sigma-E_actinobac"/>
</dbReference>
<keyword evidence="4" id="KW-0238">DNA-binding</keyword>
<feature type="domain" description="RNA polymerase sigma-70 region 2" evidence="7">
    <location>
        <begin position="21"/>
        <end position="87"/>
    </location>
</feature>
<dbReference type="CDD" id="cd06171">
    <property type="entry name" value="Sigma70_r4"/>
    <property type="match status" value="1"/>
</dbReference>
<reference evidence="9 10" key="1">
    <citation type="submission" date="2020-09" db="EMBL/GenBank/DDBJ databases">
        <title>novel species in genus Nocardioides.</title>
        <authorList>
            <person name="Zhang G."/>
        </authorList>
    </citation>
    <scope>NUCLEOTIDE SEQUENCE [LARGE SCALE GENOMIC DNA]</scope>
    <source>
        <strain evidence="9 10">KCTC 39551</strain>
    </source>
</reference>
<dbReference type="InterPro" id="IPR013325">
    <property type="entry name" value="RNA_pol_sigma_r2"/>
</dbReference>
<dbReference type="InterPro" id="IPR013324">
    <property type="entry name" value="RNA_pol_sigma_r3/r4-like"/>
</dbReference>
<keyword evidence="5" id="KW-0804">Transcription</keyword>
<organism evidence="9 10">
    <name type="scientific">Nocardioides cavernae</name>
    <dbReference type="NCBI Taxonomy" id="1921566"/>
    <lineage>
        <taxon>Bacteria</taxon>
        <taxon>Bacillati</taxon>
        <taxon>Actinomycetota</taxon>
        <taxon>Actinomycetes</taxon>
        <taxon>Propionibacteriales</taxon>
        <taxon>Nocardioidaceae</taxon>
        <taxon>Nocardioides</taxon>
    </lineage>
</organism>
<dbReference type="Pfam" id="PF08281">
    <property type="entry name" value="Sigma70_r4_2"/>
    <property type="match status" value="1"/>
</dbReference>
<dbReference type="InterPro" id="IPR039425">
    <property type="entry name" value="RNA_pol_sigma-70-like"/>
</dbReference>
<dbReference type="Gene3D" id="1.10.1740.10">
    <property type="match status" value="1"/>
</dbReference>
<dbReference type="Proteomes" id="UP000618818">
    <property type="component" value="Unassembled WGS sequence"/>
</dbReference>
<dbReference type="PANTHER" id="PTHR43133">
    <property type="entry name" value="RNA POLYMERASE ECF-TYPE SIGMA FACTO"/>
    <property type="match status" value="1"/>
</dbReference>
<proteinExistence type="inferred from homology"/>
<dbReference type="InterPro" id="IPR013249">
    <property type="entry name" value="RNA_pol_sigma70_r4_t2"/>
</dbReference>
<keyword evidence="3" id="KW-0731">Sigma factor</keyword>
<evidence type="ECO:0000259" key="8">
    <source>
        <dbReference type="Pfam" id="PF08281"/>
    </source>
</evidence>
<dbReference type="SUPFAM" id="SSF88659">
    <property type="entry name" value="Sigma3 and sigma4 domains of RNA polymerase sigma factors"/>
    <property type="match status" value="1"/>
</dbReference>
<dbReference type="EMBL" id="JACXYZ010000001">
    <property type="protein sequence ID" value="MBD3925446.1"/>
    <property type="molecule type" value="Genomic_DNA"/>
</dbReference>
<evidence type="ECO:0000256" key="1">
    <source>
        <dbReference type="ARBA" id="ARBA00010641"/>
    </source>
</evidence>
<evidence type="ECO:0000256" key="2">
    <source>
        <dbReference type="ARBA" id="ARBA00023015"/>
    </source>
</evidence>
<evidence type="ECO:0000256" key="6">
    <source>
        <dbReference type="SAM" id="MobiDB-lite"/>
    </source>
</evidence>
<dbReference type="NCBIfam" id="TIGR02937">
    <property type="entry name" value="sigma70-ECF"/>
    <property type="match status" value="1"/>
</dbReference>
<evidence type="ECO:0000256" key="5">
    <source>
        <dbReference type="ARBA" id="ARBA00023163"/>
    </source>
</evidence>
<keyword evidence="2" id="KW-0805">Transcription regulation</keyword>
<protein>
    <submittedName>
        <fullName evidence="9">SigE family RNA polymerase sigma factor</fullName>
    </submittedName>
</protein>
<dbReference type="SUPFAM" id="SSF88946">
    <property type="entry name" value="Sigma2 domain of RNA polymerase sigma factors"/>
    <property type="match status" value="1"/>
</dbReference>
<keyword evidence="10" id="KW-1185">Reference proteome</keyword>
<feature type="region of interest" description="Disordered" evidence="6">
    <location>
        <begin position="86"/>
        <end position="105"/>
    </location>
</feature>
<comment type="caution">
    <text evidence="9">The sequence shown here is derived from an EMBL/GenBank/DDBJ whole genome shotgun (WGS) entry which is preliminary data.</text>
</comment>
<evidence type="ECO:0000256" key="4">
    <source>
        <dbReference type="ARBA" id="ARBA00023125"/>
    </source>
</evidence>
<comment type="similarity">
    <text evidence="1">Belongs to the sigma-70 factor family. ECF subfamily.</text>
</comment>
<evidence type="ECO:0000313" key="10">
    <source>
        <dbReference type="Proteomes" id="UP000618818"/>
    </source>
</evidence>
<name>A0ABR8NDZ9_9ACTN</name>
<gene>
    <name evidence="9" type="ORF">IEZ26_12480</name>
</gene>